<proteinExistence type="predicted"/>
<keyword evidence="3" id="KW-1185">Reference proteome</keyword>
<gene>
    <name evidence="2" type="ORF">SAMN02745218_01595</name>
</gene>
<dbReference type="SUPFAM" id="SSF55008">
    <property type="entry name" value="HMA, heavy metal-associated domain"/>
    <property type="match status" value="1"/>
</dbReference>
<dbReference type="InterPro" id="IPR006121">
    <property type="entry name" value="HMA_dom"/>
</dbReference>
<accession>A0A1M4ZEC9</accession>
<dbReference type="RefSeq" id="WP_073164897.1">
    <property type="nucleotide sequence ID" value="NZ_FQUW01000016.1"/>
</dbReference>
<dbReference type="GO" id="GO:0046872">
    <property type="term" value="F:metal ion binding"/>
    <property type="evidence" value="ECO:0007669"/>
    <property type="project" value="InterPro"/>
</dbReference>
<reference evidence="3" key="1">
    <citation type="submission" date="2016-11" db="EMBL/GenBank/DDBJ databases">
        <authorList>
            <person name="Varghese N."/>
            <person name="Submissions S."/>
        </authorList>
    </citation>
    <scope>NUCLEOTIDE SEQUENCE [LARGE SCALE GENOMIC DNA]</scope>
    <source>
        <strain evidence="3">DSM 11792</strain>
    </source>
</reference>
<sequence length="73" mass="8282">MGNSVRATFRVGGLWDSQGSKEIEHNLIQLDGVEEVQVSLENGTVEVRYDPAVIRREYLERTLNSPGYSPYVR</sequence>
<organism evidence="2 3">
    <name type="scientific">Desulfofundulus australicus DSM 11792</name>
    <dbReference type="NCBI Taxonomy" id="1121425"/>
    <lineage>
        <taxon>Bacteria</taxon>
        <taxon>Bacillati</taxon>
        <taxon>Bacillota</taxon>
        <taxon>Clostridia</taxon>
        <taxon>Eubacteriales</taxon>
        <taxon>Peptococcaceae</taxon>
        <taxon>Desulfofundulus</taxon>
    </lineage>
</organism>
<dbReference type="InterPro" id="IPR036163">
    <property type="entry name" value="HMA_dom_sf"/>
</dbReference>
<evidence type="ECO:0000259" key="1">
    <source>
        <dbReference type="PROSITE" id="PS50846"/>
    </source>
</evidence>
<name>A0A1M4ZEC9_9FIRM</name>
<evidence type="ECO:0000313" key="3">
    <source>
        <dbReference type="Proteomes" id="UP000184196"/>
    </source>
</evidence>
<dbReference type="EMBL" id="FQUW01000016">
    <property type="protein sequence ID" value="SHF16167.1"/>
    <property type="molecule type" value="Genomic_DNA"/>
</dbReference>
<dbReference type="PROSITE" id="PS50846">
    <property type="entry name" value="HMA_2"/>
    <property type="match status" value="1"/>
</dbReference>
<dbReference type="OrthoDB" id="1787262at2"/>
<dbReference type="Pfam" id="PF00403">
    <property type="entry name" value="HMA"/>
    <property type="match status" value="1"/>
</dbReference>
<feature type="domain" description="HMA" evidence="1">
    <location>
        <begin position="5"/>
        <end position="71"/>
    </location>
</feature>
<dbReference type="Proteomes" id="UP000184196">
    <property type="component" value="Unassembled WGS sequence"/>
</dbReference>
<protein>
    <submittedName>
        <fullName evidence="2">Copper chaperone CopZ</fullName>
    </submittedName>
</protein>
<dbReference type="Gene3D" id="3.30.70.100">
    <property type="match status" value="1"/>
</dbReference>
<dbReference type="AlphaFoldDB" id="A0A1M4ZEC9"/>
<dbReference type="CDD" id="cd00371">
    <property type="entry name" value="HMA"/>
    <property type="match status" value="1"/>
</dbReference>
<evidence type="ECO:0000313" key="2">
    <source>
        <dbReference type="EMBL" id="SHF16167.1"/>
    </source>
</evidence>